<name>A0A5C6DWJ2_9BACT</name>
<dbReference type="AlphaFoldDB" id="A0A5C6DWJ2"/>
<dbReference type="Gene3D" id="3.20.20.70">
    <property type="entry name" value="Aldolase class I"/>
    <property type="match status" value="1"/>
</dbReference>
<dbReference type="Proteomes" id="UP000319143">
    <property type="component" value="Unassembled WGS sequence"/>
</dbReference>
<dbReference type="OrthoDB" id="9786954at2"/>
<accession>A0A5C6DWJ2</accession>
<dbReference type="Pfam" id="PF00697">
    <property type="entry name" value="PRAI"/>
    <property type="match status" value="1"/>
</dbReference>
<dbReference type="InterPro" id="IPR013785">
    <property type="entry name" value="Aldolase_TIM"/>
</dbReference>
<evidence type="ECO:0000256" key="9">
    <source>
        <dbReference type="HAMAP-Rule" id="MF_00135"/>
    </source>
</evidence>
<dbReference type="SUPFAM" id="SSF51366">
    <property type="entry name" value="Ribulose-phoshate binding barrel"/>
    <property type="match status" value="1"/>
</dbReference>
<dbReference type="HAMAP" id="MF_00135">
    <property type="entry name" value="PRAI"/>
    <property type="match status" value="1"/>
</dbReference>
<evidence type="ECO:0000256" key="6">
    <source>
        <dbReference type="ARBA" id="ARBA00022822"/>
    </source>
</evidence>
<keyword evidence="7 9" id="KW-0057">Aromatic amino acid biosynthesis</keyword>
<comment type="similarity">
    <text evidence="9">Belongs to the TrpF family.</text>
</comment>
<dbReference type="UniPathway" id="UPA00035">
    <property type="reaction ID" value="UER00042"/>
</dbReference>
<dbReference type="GO" id="GO:0000162">
    <property type="term" value="P:L-tryptophan biosynthetic process"/>
    <property type="evidence" value="ECO:0007669"/>
    <property type="project" value="UniProtKB-UniRule"/>
</dbReference>
<dbReference type="GO" id="GO:0004640">
    <property type="term" value="F:phosphoribosylanthranilate isomerase activity"/>
    <property type="evidence" value="ECO:0007669"/>
    <property type="project" value="UniProtKB-UniRule"/>
</dbReference>
<comment type="catalytic activity">
    <reaction evidence="1 9">
        <text>N-(5-phospho-beta-D-ribosyl)anthranilate = 1-(2-carboxyphenylamino)-1-deoxy-D-ribulose 5-phosphate</text>
        <dbReference type="Rhea" id="RHEA:21540"/>
        <dbReference type="ChEBI" id="CHEBI:18277"/>
        <dbReference type="ChEBI" id="CHEBI:58613"/>
        <dbReference type="EC" id="5.3.1.24"/>
    </reaction>
</comment>
<evidence type="ECO:0000256" key="5">
    <source>
        <dbReference type="ARBA" id="ARBA00022605"/>
    </source>
</evidence>
<reference evidence="11 12" key="1">
    <citation type="submission" date="2019-02" db="EMBL/GenBank/DDBJ databases">
        <title>Deep-cultivation of Planctomycetes and their phenomic and genomic characterization uncovers novel biology.</title>
        <authorList>
            <person name="Wiegand S."/>
            <person name="Jogler M."/>
            <person name="Boedeker C."/>
            <person name="Pinto D."/>
            <person name="Vollmers J."/>
            <person name="Rivas-Marin E."/>
            <person name="Kohn T."/>
            <person name="Peeters S.H."/>
            <person name="Heuer A."/>
            <person name="Rast P."/>
            <person name="Oberbeckmann S."/>
            <person name="Bunk B."/>
            <person name="Jeske O."/>
            <person name="Meyerdierks A."/>
            <person name="Storesund J.E."/>
            <person name="Kallscheuer N."/>
            <person name="Luecker S."/>
            <person name="Lage O.M."/>
            <person name="Pohl T."/>
            <person name="Merkel B.J."/>
            <person name="Hornburger P."/>
            <person name="Mueller R.-W."/>
            <person name="Bruemmer F."/>
            <person name="Labrenz M."/>
            <person name="Spormann A.M."/>
            <person name="Op Den Camp H."/>
            <person name="Overmann J."/>
            <person name="Amann R."/>
            <person name="Jetten M.S.M."/>
            <person name="Mascher T."/>
            <person name="Medema M.H."/>
            <person name="Devos D.P."/>
            <person name="Kaster A.-K."/>
            <person name="Ovreas L."/>
            <person name="Rohde M."/>
            <person name="Galperin M.Y."/>
            <person name="Jogler C."/>
        </authorList>
    </citation>
    <scope>NUCLEOTIDE SEQUENCE [LARGE SCALE GENOMIC DNA]</scope>
    <source>
        <strain evidence="11 12">Poly41</strain>
    </source>
</reference>
<keyword evidence="8 9" id="KW-0413">Isomerase</keyword>
<evidence type="ECO:0000256" key="8">
    <source>
        <dbReference type="ARBA" id="ARBA00023235"/>
    </source>
</evidence>
<evidence type="ECO:0000313" key="12">
    <source>
        <dbReference type="Proteomes" id="UP000319143"/>
    </source>
</evidence>
<keyword evidence="5 9" id="KW-0028">Amino-acid biosynthesis</keyword>
<evidence type="ECO:0000256" key="1">
    <source>
        <dbReference type="ARBA" id="ARBA00001164"/>
    </source>
</evidence>
<dbReference type="InterPro" id="IPR001240">
    <property type="entry name" value="PRAI_dom"/>
</dbReference>
<feature type="domain" description="N-(5'phosphoribosyl) anthranilate isomerase (PRAI)" evidence="10">
    <location>
        <begin position="4"/>
        <end position="212"/>
    </location>
</feature>
<keyword evidence="12" id="KW-1185">Reference proteome</keyword>
<evidence type="ECO:0000256" key="2">
    <source>
        <dbReference type="ARBA" id="ARBA00004664"/>
    </source>
</evidence>
<dbReference type="PANTHER" id="PTHR42894:SF1">
    <property type="entry name" value="N-(5'-PHOSPHORIBOSYL)ANTHRANILATE ISOMERASE"/>
    <property type="match status" value="1"/>
</dbReference>
<evidence type="ECO:0000256" key="3">
    <source>
        <dbReference type="ARBA" id="ARBA00012572"/>
    </source>
</evidence>
<dbReference type="InterPro" id="IPR011060">
    <property type="entry name" value="RibuloseP-bd_barrel"/>
</dbReference>
<evidence type="ECO:0000259" key="10">
    <source>
        <dbReference type="Pfam" id="PF00697"/>
    </source>
</evidence>
<evidence type="ECO:0000256" key="7">
    <source>
        <dbReference type="ARBA" id="ARBA00023141"/>
    </source>
</evidence>
<evidence type="ECO:0000313" key="11">
    <source>
        <dbReference type="EMBL" id="TWU40725.1"/>
    </source>
</evidence>
<dbReference type="PANTHER" id="PTHR42894">
    <property type="entry name" value="N-(5'-PHOSPHORIBOSYL)ANTHRANILATE ISOMERASE"/>
    <property type="match status" value="1"/>
</dbReference>
<comment type="pathway">
    <text evidence="2 9">Amino-acid biosynthesis; L-tryptophan biosynthesis; L-tryptophan from chorismate: step 3/5.</text>
</comment>
<dbReference type="CDD" id="cd00405">
    <property type="entry name" value="PRAI"/>
    <property type="match status" value="1"/>
</dbReference>
<dbReference type="EC" id="5.3.1.24" evidence="3 9"/>
<protein>
    <recommendedName>
        <fullName evidence="4 9">N-(5'-phosphoribosyl)anthranilate isomerase</fullName>
        <shortName evidence="9">PRAI</shortName>
        <ecNumber evidence="3 9">5.3.1.24</ecNumber>
    </recommendedName>
</protein>
<sequence>MFHVKICGVRLKSDIDAVRRAGADAIGLNFYPKSIRYLDPSAPSTLDLSQYAKQQGLHRVGVFVNESAANIRTIVTADLIDRVQLHGDESLADATAIAVSPLPLLRAIKLPVGALTVPVIAAAVDPWVDAGYGVLLDADGGSAHGGSGQRLDWSSIGRWSNDRRQVDWGLAGGLRPDNVAEAIRTTHAKAVDVASGVESPRGQKSARLIEQFCLAASFS</sequence>
<proteinExistence type="inferred from homology"/>
<dbReference type="EMBL" id="SJPV01000002">
    <property type="protein sequence ID" value="TWU40725.1"/>
    <property type="molecule type" value="Genomic_DNA"/>
</dbReference>
<dbReference type="InterPro" id="IPR044643">
    <property type="entry name" value="TrpF_fam"/>
</dbReference>
<keyword evidence="6 9" id="KW-0822">Tryptophan biosynthesis</keyword>
<comment type="caution">
    <text evidence="11">The sequence shown here is derived from an EMBL/GenBank/DDBJ whole genome shotgun (WGS) entry which is preliminary data.</text>
</comment>
<organism evidence="11 12">
    <name type="scientific">Novipirellula artificiosorum</name>
    <dbReference type="NCBI Taxonomy" id="2528016"/>
    <lineage>
        <taxon>Bacteria</taxon>
        <taxon>Pseudomonadati</taxon>
        <taxon>Planctomycetota</taxon>
        <taxon>Planctomycetia</taxon>
        <taxon>Pirellulales</taxon>
        <taxon>Pirellulaceae</taxon>
        <taxon>Novipirellula</taxon>
    </lineage>
</organism>
<evidence type="ECO:0000256" key="4">
    <source>
        <dbReference type="ARBA" id="ARBA00022272"/>
    </source>
</evidence>
<gene>
    <name evidence="9 11" type="primary">trpF</name>
    <name evidence="11" type="ORF">Poly41_15600</name>
</gene>